<proteinExistence type="predicted"/>
<accession>A0AAD9GXF0</accession>
<name>A0AAD9GXF0_9STRA</name>
<gene>
    <name evidence="1" type="ORF">P3T76_002050</name>
</gene>
<comment type="caution">
    <text evidence="1">The sequence shown here is derived from an EMBL/GenBank/DDBJ whole genome shotgun (WGS) entry which is preliminary data.</text>
</comment>
<organism evidence="1 2">
    <name type="scientific">Phytophthora citrophthora</name>
    <dbReference type="NCBI Taxonomy" id="4793"/>
    <lineage>
        <taxon>Eukaryota</taxon>
        <taxon>Sar</taxon>
        <taxon>Stramenopiles</taxon>
        <taxon>Oomycota</taxon>
        <taxon>Peronosporomycetes</taxon>
        <taxon>Peronosporales</taxon>
        <taxon>Peronosporaceae</taxon>
        <taxon>Phytophthora</taxon>
    </lineage>
</organism>
<dbReference type="EMBL" id="JASMQC010000003">
    <property type="protein sequence ID" value="KAK1946497.1"/>
    <property type="molecule type" value="Genomic_DNA"/>
</dbReference>
<dbReference type="Proteomes" id="UP001259832">
    <property type="component" value="Unassembled WGS sequence"/>
</dbReference>
<evidence type="ECO:0000313" key="2">
    <source>
        <dbReference type="Proteomes" id="UP001259832"/>
    </source>
</evidence>
<sequence>MTITACERRAYLHTKAGNAPLLSVYGRHATAVTLRRAGHDVAFNTSGAFVPGRRLPLSLQGPVETFSSAAGDKPDEFCLINAPRPALCKVLAGGLWDLLSYFPSWVQIAAIPGSEVTGNSAAT</sequence>
<protein>
    <submittedName>
        <fullName evidence="1">Uncharacterized protein</fullName>
    </submittedName>
</protein>
<reference evidence="1" key="1">
    <citation type="submission" date="2023-08" db="EMBL/GenBank/DDBJ databases">
        <title>Reference Genome Resource for the Citrus Pathogen Phytophthora citrophthora.</title>
        <authorList>
            <person name="Moller H."/>
            <person name="Coetzee B."/>
            <person name="Rose L.J."/>
            <person name="Van Niekerk J.M."/>
        </authorList>
    </citation>
    <scope>NUCLEOTIDE SEQUENCE</scope>
    <source>
        <strain evidence="1">STE-U-9442</strain>
    </source>
</reference>
<evidence type="ECO:0000313" key="1">
    <source>
        <dbReference type="EMBL" id="KAK1946497.1"/>
    </source>
</evidence>
<keyword evidence="2" id="KW-1185">Reference proteome</keyword>
<dbReference type="AlphaFoldDB" id="A0AAD9GXF0"/>